<dbReference type="InterPro" id="IPR000719">
    <property type="entry name" value="Prot_kinase_dom"/>
</dbReference>
<evidence type="ECO:0000256" key="2">
    <source>
        <dbReference type="ARBA" id="ARBA00022741"/>
    </source>
</evidence>
<dbReference type="SUPFAM" id="SSF56112">
    <property type="entry name" value="Protein kinase-like (PK-like)"/>
    <property type="match status" value="1"/>
</dbReference>
<feature type="compositionally biased region" description="Pro residues" evidence="5">
    <location>
        <begin position="361"/>
        <end position="377"/>
    </location>
</feature>
<dbReference type="RefSeq" id="WP_344952945.1">
    <property type="nucleotide sequence ID" value="NZ_BAAAZR010000061.1"/>
</dbReference>
<dbReference type="SUPFAM" id="SSF69304">
    <property type="entry name" value="Tricorn protease N-terminal domain"/>
    <property type="match status" value="1"/>
</dbReference>
<feature type="domain" description="Protein kinase" evidence="6">
    <location>
        <begin position="18"/>
        <end position="266"/>
    </location>
</feature>
<evidence type="ECO:0000256" key="5">
    <source>
        <dbReference type="SAM" id="MobiDB-lite"/>
    </source>
</evidence>
<evidence type="ECO:0000313" key="7">
    <source>
        <dbReference type="EMBL" id="GAA3844424.1"/>
    </source>
</evidence>
<reference evidence="8" key="1">
    <citation type="journal article" date="2019" name="Int. J. Syst. Evol. Microbiol.">
        <title>The Global Catalogue of Microorganisms (GCM) 10K type strain sequencing project: providing services to taxonomists for standard genome sequencing and annotation.</title>
        <authorList>
            <consortium name="The Broad Institute Genomics Platform"/>
            <consortium name="The Broad Institute Genome Sequencing Center for Infectious Disease"/>
            <person name="Wu L."/>
            <person name="Ma J."/>
        </authorList>
    </citation>
    <scope>NUCLEOTIDE SEQUENCE [LARGE SCALE GENOMIC DNA]</scope>
    <source>
        <strain evidence="8">JCM 16908</strain>
    </source>
</reference>
<keyword evidence="4" id="KW-0067">ATP-binding</keyword>
<accession>A0ABP7JGA4</accession>
<feature type="region of interest" description="Disordered" evidence="5">
    <location>
        <begin position="440"/>
        <end position="506"/>
    </location>
</feature>
<evidence type="ECO:0000313" key="8">
    <source>
        <dbReference type="Proteomes" id="UP001500888"/>
    </source>
</evidence>
<keyword evidence="8" id="KW-1185">Reference proteome</keyword>
<sequence length="784" mass="82037">MSNPVPLRPGDPTQVGDYELTARLGEGGQGVVYLGRSAEGVTVAVKVLRSDLAHNEEALARFVREVSTAERVATFCTAQVIETGVADQRPFIVSEYIDGPTLDGVVEREGPRRGAALLRLAIGTVTALVAIHQAGIVHRDFKPSNVLLGTDGPRVIDFGIAKALDKISTLTSRVVGTPAYLTPEQLAGEQAGPAADMFAWAGTMVFAATGDAPFGSDSLPAVFNRIMNLEPDVSSLEEPLRGVVAACLAKDPAARPAASEVLMRLLGHGAGAAPAAVITAEGSAVAQADRRSGPRPAPAPASRQHPGPPPPARPSGAIQGQPPSPVWPSGADQGQPPSPAWPSGANQGQPPPQAWASPGNRTPPPPAWSSSGNPPPTAWSSGGNPPPPAWNRTTGPLGTAATSPDGSGGRRGRAPIIAAAAAAVLLIGGGGYLAVQAADRSRGNGTSGGVTDSRTGGTGEPVARGSTAGATPSGPESPGRTPSAGVSAPPAATRRLDLPGSSITIHENDTDPIKLTSYSLDYGKQVYIRDKEKNSFARTKKYFEYTVSNDGRRALGTDTLYTDDSYSTVSLVDRATGRSTVIRMAPAPVFPTFPQWSPDGTKVLVTVNEAVGDTTKGHGYAVIDVARRKAKVVHVTDKDVGRWSYFWRGDGKAVGTWALKGGTQRIRFYDLNGTVLQTLLDVGSPLTVEGDDVSPSGTQFITVCPESSVQICVWSTEGEEKARVSFPTDRLIGWYDDQHIAGWRRKGRDYEAVVVDLQGGVTRLLATATAGEYKKQYLRYTRGA</sequence>
<feature type="region of interest" description="Disordered" evidence="5">
    <location>
        <begin position="283"/>
        <end position="411"/>
    </location>
</feature>
<evidence type="ECO:0000256" key="4">
    <source>
        <dbReference type="ARBA" id="ARBA00022840"/>
    </source>
</evidence>
<keyword evidence="2" id="KW-0547">Nucleotide-binding</keyword>
<name>A0ABP7JGA4_9ACTN</name>
<organism evidence="7 8">
    <name type="scientific">Sphaerisporangium flaviroseum</name>
    <dbReference type="NCBI Taxonomy" id="509199"/>
    <lineage>
        <taxon>Bacteria</taxon>
        <taxon>Bacillati</taxon>
        <taxon>Actinomycetota</taxon>
        <taxon>Actinomycetes</taxon>
        <taxon>Streptosporangiales</taxon>
        <taxon>Streptosporangiaceae</taxon>
        <taxon>Sphaerisporangium</taxon>
    </lineage>
</organism>
<dbReference type="PANTHER" id="PTHR43289:SF34">
    <property type="entry name" value="SERINE_THREONINE-PROTEIN KINASE YBDM-RELATED"/>
    <property type="match status" value="1"/>
</dbReference>
<dbReference type="PANTHER" id="PTHR43289">
    <property type="entry name" value="MITOGEN-ACTIVATED PROTEIN KINASE KINASE KINASE 20-RELATED"/>
    <property type="match status" value="1"/>
</dbReference>
<dbReference type="InterPro" id="IPR011042">
    <property type="entry name" value="6-blade_b-propeller_TolB-like"/>
</dbReference>
<keyword evidence="1" id="KW-0808">Transferase</keyword>
<dbReference type="Gene3D" id="2.120.10.30">
    <property type="entry name" value="TolB, C-terminal domain"/>
    <property type="match status" value="1"/>
</dbReference>
<dbReference type="Gene3D" id="3.30.200.20">
    <property type="entry name" value="Phosphorylase Kinase, domain 1"/>
    <property type="match status" value="1"/>
</dbReference>
<dbReference type="InterPro" id="IPR011009">
    <property type="entry name" value="Kinase-like_dom_sf"/>
</dbReference>
<evidence type="ECO:0000256" key="1">
    <source>
        <dbReference type="ARBA" id="ARBA00022679"/>
    </source>
</evidence>
<evidence type="ECO:0000256" key="3">
    <source>
        <dbReference type="ARBA" id="ARBA00022777"/>
    </source>
</evidence>
<evidence type="ECO:0000259" key="6">
    <source>
        <dbReference type="PROSITE" id="PS50011"/>
    </source>
</evidence>
<dbReference type="EMBL" id="BAAAZR010000061">
    <property type="protein sequence ID" value="GAA3844424.1"/>
    <property type="molecule type" value="Genomic_DNA"/>
</dbReference>
<dbReference type="CDD" id="cd14014">
    <property type="entry name" value="STKc_PknB_like"/>
    <property type="match status" value="1"/>
</dbReference>
<dbReference type="Proteomes" id="UP001500888">
    <property type="component" value="Unassembled WGS sequence"/>
</dbReference>
<dbReference type="Pfam" id="PF00069">
    <property type="entry name" value="Pkinase"/>
    <property type="match status" value="1"/>
</dbReference>
<gene>
    <name evidence="7" type="ORF">GCM10022226_79440</name>
</gene>
<protein>
    <recommendedName>
        <fullName evidence="6">Protein kinase domain-containing protein</fullName>
    </recommendedName>
</protein>
<proteinExistence type="predicted"/>
<dbReference type="InterPro" id="IPR008271">
    <property type="entry name" value="Ser/Thr_kinase_AS"/>
</dbReference>
<dbReference type="PROSITE" id="PS50011">
    <property type="entry name" value="PROTEIN_KINASE_DOM"/>
    <property type="match status" value="1"/>
</dbReference>
<dbReference type="PROSITE" id="PS00108">
    <property type="entry name" value="PROTEIN_KINASE_ST"/>
    <property type="match status" value="1"/>
</dbReference>
<dbReference type="Gene3D" id="1.10.510.10">
    <property type="entry name" value="Transferase(Phosphotransferase) domain 1"/>
    <property type="match status" value="1"/>
</dbReference>
<keyword evidence="3" id="KW-0418">Kinase</keyword>
<comment type="caution">
    <text evidence="7">The sequence shown here is derived from an EMBL/GenBank/DDBJ whole genome shotgun (WGS) entry which is preliminary data.</text>
</comment>
<feature type="compositionally biased region" description="Polar residues" evidence="5">
    <location>
        <begin position="391"/>
        <end position="405"/>
    </location>
</feature>